<dbReference type="Gene3D" id="2.40.30.170">
    <property type="match status" value="1"/>
</dbReference>
<comment type="similarity">
    <text evidence="1">Belongs to the membrane fusion protein (MFP) (TC 8.A.1) family.</text>
</comment>
<dbReference type="Pfam" id="PF25975">
    <property type="entry name" value="CzcB_C"/>
    <property type="match status" value="1"/>
</dbReference>
<evidence type="ECO:0000259" key="7">
    <source>
        <dbReference type="Pfam" id="PF25954"/>
    </source>
</evidence>
<dbReference type="InterPro" id="IPR058648">
    <property type="entry name" value="HH_CzcB-like"/>
</dbReference>
<sequence length="412" mass="45027">MHRKIVTTMFIGILSGVMIFGIGACDLVSGEKQAKEDHDDHDAEKGKDHDDHDDGDEHGEEIVSLSKAELKEFGIEVATAESGELKRTVVLPGEIVVNADRIAHIVPRVSGVIRKVLKSLGDKVRAGEVMAVLDSRELSDAKAEYLAAHERLALAEMNFAREDRLRKKKVSSEEDYLNAKQALAEIRIELRSTRQKLHALGFSKAYLAELLNDHDTTFTQYKITAPFSGTVIEKHVTLGEVVKDDAEIFIVADLNSVWVNLSVYQKDLPFVRNGEKVLVAIGHGTPDIEGTISYIGPIVGEKTRTALARVVLPNKKGNLRPGLFVTGAIEIDGTTAHVIAPKTALQTFEDRDVIFVKTDEGFEPKPVTIGRTNRAYVEIISGLSAGQKYVSKGAFTLKAELSKGAFGSGHSH</sequence>
<feature type="region of interest" description="Disordered" evidence="4">
    <location>
        <begin position="33"/>
        <end position="58"/>
    </location>
</feature>
<dbReference type="InterPro" id="IPR051909">
    <property type="entry name" value="MFP_Cation_Efflux"/>
</dbReference>
<dbReference type="FunFam" id="2.40.420.20:FF:000006">
    <property type="entry name" value="RND family efflux transporter MFP subunit"/>
    <property type="match status" value="1"/>
</dbReference>
<reference evidence="10" key="1">
    <citation type="submission" date="2018-06" db="EMBL/GenBank/DDBJ databases">
        <authorList>
            <person name="Zhirakovskaya E."/>
        </authorList>
    </citation>
    <scope>NUCLEOTIDE SEQUENCE</scope>
</reference>
<dbReference type="Gene3D" id="2.40.50.100">
    <property type="match status" value="1"/>
</dbReference>
<gene>
    <name evidence="10" type="ORF">MNBD_NITROSPINAE01-1538</name>
</gene>
<dbReference type="Gene3D" id="2.40.420.20">
    <property type="match status" value="1"/>
</dbReference>
<feature type="domain" description="CzcB-like alpha-helical hairpin" evidence="6">
    <location>
        <begin position="140"/>
        <end position="199"/>
    </location>
</feature>
<feature type="compositionally biased region" description="Basic and acidic residues" evidence="4">
    <location>
        <begin position="33"/>
        <end position="52"/>
    </location>
</feature>
<dbReference type="GO" id="GO:0015679">
    <property type="term" value="P:plasma membrane copper ion transport"/>
    <property type="evidence" value="ECO:0007669"/>
    <property type="project" value="TreeGrafter"/>
</dbReference>
<keyword evidence="5" id="KW-0472">Membrane</keyword>
<accession>A0A3B1CEZ2</accession>
<evidence type="ECO:0000313" key="10">
    <source>
        <dbReference type="EMBL" id="VAX22508.1"/>
    </source>
</evidence>
<dbReference type="Gene3D" id="1.10.287.470">
    <property type="entry name" value="Helix hairpin bin"/>
    <property type="match status" value="1"/>
</dbReference>
<organism evidence="10">
    <name type="scientific">hydrothermal vent metagenome</name>
    <dbReference type="NCBI Taxonomy" id="652676"/>
    <lineage>
        <taxon>unclassified sequences</taxon>
        <taxon>metagenomes</taxon>
        <taxon>ecological metagenomes</taxon>
    </lineage>
</organism>
<evidence type="ECO:0000256" key="1">
    <source>
        <dbReference type="ARBA" id="ARBA00009477"/>
    </source>
</evidence>
<evidence type="ECO:0000259" key="9">
    <source>
        <dbReference type="Pfam" id="PF25975"/>
    </source>
</evidence>
<evidence type="ECO:0000256" key="4">
    <source>
        <dbReference type="SAM" id="MobiDB-lite"/>
    </source>
</evidence>
<evidence type="ECO:0000256" key="5">
    <source>
        <dbReference type="SAM" id="Phobius"/>
    </source>
</evidence>
<evidence type="ECO:0000259" key="8">
    <source>
        <dbReference type="Pfam" id="PF25973"/>
    </source>
</evidence>
<dbReference type="PANTHER" id="PTHR30097:SF4">
    <property type="entry name" value="SLR6042 PROTEIN"/>
    <property type="match status" value="1"/>
</dbReference>
<evidence type="ECO:0000256" key="3">
    <source>
        <dbReference type="ARBA" id="ARBA00022833"/>
    </source>
</evidence>
<keyword evidence="5" id="KW-1133">Transmembrane helix</keyword>
<dbReference type="InterPro" id="IPR058792">
    <property type="entry name" value="Beta-barrel_RND_2"/>
</dbReference>
<dbReference type="NCBIfam" id="TIGR01730">
    <property type="entry name" value="RND_mfp"/>
    <property type="match status" value="1"/>
</dbReference>
<feature type="domain" description="CzcB-like C-terminal circularly permuted SH3-like" evidence="9">
    <location>
        <begin position="339"/>
        <end position="398"/>
    </location>
</feature>
<dbReference type="FunFam" id="2.40.30.170:FF:000010">
    <property type="entry name" value="Efflux RND transporter periplasmic adaptor subunit"/>
    <property type="match status" value="1"/>
</dbReference>
<dbReference type="Pfam" id="PF25893">
    <property type="entry name" value="HH_CzcB"/>
    <property type="match status" value="1"/>
</dbReference>
<dbReference type="InterPro" id="IPR006143">
    <property type="entry name" value="RND_pump_MFP"/>
</dbReference>
<evidence type="ECO:0000259" key="6">
    <source>
        <dbReference type="Pfam" id="PF25893"/>
    </source>
</evidence>
<feature type="domain" description="CzcB-like barrel-sandwich hybrid" evidence="8">
    <location>
        <begin position="101"/>
        <end position="253"/>
    </location>
</feature>
<evidence type="ECO:0000256" key="2">
    <source>
        <dbReference type="ARBA" id="ARBA00022448"/>
    </source>
</evidence>
<name>A0A3B1CEZ2_9ZZZZ</name>
<keyword evidence="2" id="KW-0813">Transport</keyword>
<dbReference type="Pfam" id="PF25954">
    <property type="entry name" value="Beta-barrel_RND_2"/>
    <property type="match status" value="1"/>
</dbReference>
<proteinExistence type="inferred from homology"/>
<dbReference type="GO" id="GO:0030288">
    <property type="term" value="C:outer membrane-bounded periplasmic space"/>
    <property type="evidence" value="ECO:0007669"/>
    <property type="project" value="TreeGrafter"/>
</dbReference>
<dbReference type="PROSITE" id="PS51257">
    <property type="entry name" value="PROKAR_LIPOPROTEIN"/>
    <property type="match status" value="1"/>
</dbReference>
<keyword evidence="3" id="KW-0862">Zinc</keyword>
<dbReference type="GO" id="GO:0016020">
    <property type="term" value="C:membrane"/>
    <property type="evidence" value="ECO:0007669"/>
    <property type="project" value="InterPro"/>
</dbReference>
<dbReference type="InterPro" id="IPR058649">
    <property type="entry name" value="CzcB_C"/>
</dbReference>
<dbReference type="PANTHER" id="PTHR30097">
    <property type="entry name" value="CATION EFFLUX SYSTEM PROTEIN CUSB"/>
    <property type="match status" value="1"/>
</dbReference>
<protein>
    <submittedName>
        <fullName evidence="10">Cobalt/zinc/cadmium efflux RND transporter, membrane fusion protein, CzcB family</fullName>
    </submittedName>
</protein>
<feature type="domain" description="CusB-like beta-barrel" evidence="7">
    <location>
        <begin position="256"/>
        <end position="327"/>
    </location>
</feature>
<feature type="transmembrane region" description="Helical" evidence="5">
    <location>
        <begin position="5"/>
        <end position="24"/>
    </location>
</feature>
<dbReference type="InterPro" id="IPR058647">
    <property type="entry name" value="BSH_CzcB-like"/>
</dbReference>
<dbReference type="Pfam" id="PF25973">
    <property type="entry name" value="BSH_CzcB"/>
    <property type="match status" value="1"/>
</dbReference>
<dbReference type="GO" id="GO:0046914">
    <property type="term" value="F:transition metal ion binding"/>
    <property type="evidence" value="ECO:0007669"/>
    <property type="project" value="TreeGrafter"/>
</dbReference>
<dbReference type="GO" id="GO:0060003">
    <property type="term" value="P:copper ion export"/>
    <property type="evidence" value="ECO:0007669"/>
    <property type="project" value="TreeGrafter"/>
</dbReference>
<dbReference type="AlphaFoldDB" id="A0A3B1CEZ2"/>
<dbReference type="SUPFAM" id="SSF111369">
    <property type="entry name" value="HlyD-like secretion proteins"/>
    <property type="match status" value="1"/>
</dbReference>
<dbReference type="EMBL" id="UOGC01000138">
    <property type="protein sequence ID" value="VAX22508.1"/>
    <property type="molecule type" value="Genomic_DNA"/>
</dbReference>
<dbReference type="GO" id="GO:0022857">
    <property type="term" value="F:transmembrane transporter activity"/>
    <property type="evidence" value="ECO:0007669"/>
    <property type="project" value="InterPro"/>
</dbReference>
<keyword evidence="5" id="KW-0812">Transmembrane</keyword>